<keyword evidence="1" id="KW-0813">Transport</keyword>
<dbReference type="EMBL" id="VDUW01000002">
    <property type="protein sequence ID" value="TXL66666.1"/>
    <property type="molecule type" value="Genomic_DNA"/>
</dbReference>
<organism evidence="5 6">
    <name type="scientific">Cerasibacillus terrae</name>
    <dbReference type="NCBI Taxonomy" id="2498845"/>
    <lineage>
        <taxon>Bacteria</taxon>
        <taxon>Bacillati</taxon>
        <taxon>Bacillota</taxon>
        <taxon>Bacilli</taxon>
        <taxon>Bacillales</taxon>
        <taxon>Bacillaceae</taxon>
        <taxon>Cerasibacillus</taxon>
    </lineage>
</organism>
<dbReference type="InterPro" id="IPR036927">
    <property type="entry name" value="Cyt_c_oxase-like_su1_sf"/>
</dbReference>
<keyword evidence="3" id="KW-0472">Membrane</keyword>
<dbReference type="InterPro" id="IPR000883">
    <property type="entry name" value="Cyt_C_Oxase_1"/>
</dbReference>
<feature type="transmembrane region" description="Helical" evidence="3">
    <location>
        <begin position="12"/>
        <end position="39"/>
    </location>
</feature>
<reference evidence="5 6" key="1">
    <citation type="submission" date="2019-06" db="EMBL/GenBank/DDBJ databases">
        <title>Cerasibacillus sp. nov., isolated from maize field.</title>
        <authorList>
            <person name="Lin S.-Y."/>
            <person name="Tsai C.-F."/>
            <person name="Young C.-C."/>
        </authorList>
    </citation>
    <scope>NUCLEOTIDE SEQUENCE [LARGE SCALE GENOMIC DNA]</scope>
    <source>
        <strain evidence="5 6">CC-CFT480</strain>
    </source>
</reference>
<feature type="transmembrane region" description="Helical" evidence="3">
    <location>
        <begin position="236"/>
        <end position="257"/>
    </location>
</feature>
<dbReference type="InterPro" id="IPR023616">
    <property type="entry name" value="Cyt_c_oxase-like_su1_dom"/>
</dbReference>
<evidence type="ECO:0000256" key="3">
    <source>
        <dbReference type="SAM" id="Phobius"/>
    </source>
</evidence>
<feature type="transmembrane region" description="Helical" evidence="3">
    <location>
        <begin position="89"/>
        <end position="110"/>
    </location>
</feature>
<dbReference type="Gene3D" id="1.20.210.10">
    <property type="entry name" value="Cytochrome c oxidase-like, subunit I domain"/>
    <property type="match status" value="1"/>
</dbReference>
<keyword evidence="1" id="KW-0679">Respiratory chain</keyword>
<evidence type="ECO:0000256" key="1">
    <source>
        <dbReference type="ARBA" id="ARBA00022660"/>
    </source>
</evidence>
<protein>
    <submittedName>
        <fullName evidence="5">Cytochrome C oxidase subunit I</fullName>
    </submittedName>
</protein>
<dbReference type="GO" id="GO:0020037">
    <property type="term" value="F:heme binding"/>
    <property type="evidence" value="ECO:0007669"/>
    <property type="project" value="InterPro"/>
</dbReference>
<keyword evidence="2" id="KW-0249">Electron transport</keyword>
<dbReference type="OrthoDB" id="9764568at2"/>
<dbReference type="Pfam" id="PF00115">
    <property type="entry name" value="COX1"/>
    <property type="match status" value="1"/>
</dbReference>
<feature type="domain" description="Cytochrome oxidase subunit I profile" evidence="4">
    <location>
        <begin position="4"/>
        <end position="493"/>
    </location>
</feature>
<evidence type="ECO:0000256" key="2">
    <source>
        <dbReference type="ARBA" id="ARBA00022982"/>
    </source>
</evidence>
<evidence type="ECO:0000259" key="4">
    <source>
        <dbReference type="PROSITE" id="PS50855"/>
    </source>
</evidence>
<keyword evidence="3" id="KW-0812">Transmembrane</keyword>
<feature type="transmembrane region" description="Helical" evidence="3">
    <location>
        <begin position="340"/>
        <end position="357"/>
    </location>
</feature>
<feature type="transmembrane region" description="Helical" evidence="3">
    <location>
        <begin position="453"/>
        <end position="472"/>
    </location>
</feature>
<evidence type="ECO:0000313" key="6">
    <source>
        <dbReference type="Proteomes" id="UP000321574"/>
    </source>
</evidence>
<dbReference type="Proteomes" id="UP000321574">
    <property type="component" value="Unassembled WGS sequence"/>
</dbReference>
<sequence length="493" mass="54318">MSEMMVRLKSRNNLIVTQMVVTGLTVIVGMIFGIIMLLVQGGMIEAMPATFYQFLTIHGTFMIGAAALAATAIMWYFLSHYVELSKKILKINLVLFIIAAVMVTVGTFSFEYAGAWTFLYPLPALSASAWGTIGALFYLIGMLVMGVGFLLLFIDSGRAIIKKYGSLGKGLGWDVIIGKKAEKDAPPPAVVASTMVTIVNTTALLSGSTVLIMNIINVINPAFTFNPLLAKNLTYAFGHIFANATIYMGVIVVYELLARYTKRPWNSSRVFLVFWTMSTFFTLLVYPHHLLMDSVMPRWMLIMGQVLSYANGLPVLVVTAYGALMIVYKSGIKWDMASGLAYLSMLGWTIGVIPAIVDSAIVVNHVMHNTKWVPGHFHMYMGLGVIAMTFSFMYFLAKNDNGLKETMVDKTAFFMYMFGLIGVSGSFLTSGAISTPRRFATHLPEWMGPAQFGAVAGILVVIAITIFVIHFIRYISVRNKGNIGSDYYDKKLA</sequence>
<dbReference type="GO" id="GO:0004129">
    <property type="term" value="F:cytochrome-c oxidase activity"/>
    <property type="evidence" value="ECO:0007669"/>
    <property type="project" value="InterPro"/>
</dbReference>
<feature type="transmembrane region" description="Helical" evidence="3">
    <location>
        <begin position="377"/>
        <end position="397"/>
    </location>
</feature>
<dbReference type="GO" id="GO:0016020">
    <property type="term" value="C:membrane"/>
    <property type="evidence" value="ECO:0007669"/>
    <property type="project" value="InterPro"/>
</dbReference>
<feature type="transmembrane region" description="Helical" evidence="3">
    <location>
        <begin position="51"/>
        <end position="77"/>
    </location>
</feature>
<keyword evidence="3" id="KW-1133">Transmembrane helix</keyword>
<dbReference type="RefSeq" id="WP_147666065.1">
    <property type="nucleotide sequence ID" value="NZ_VDUW01000002.1"/>
</dbReference>
<feature type="transmembrane region" description="Helical" evidence="3">
    <location>
        <begin position="306"/>
        <end position="328"/>
    </location>
</feature>
<comment type="caution">
    <text evidence="5">The sequence shown here is derived from an EMBL/GenBank/DDBJ whole genome shotgun (WGS) entry which is preliminary data.</text>
</comment>
<gene>
    <name evidence="5" type="ORF">FHP05_04595</name>
</gene>
<dbReference type="GO" id="GO:0009060">
    <property type="term" value="P:aerobic respiration"/>
    <property type="evidence" value="ECO:0007669"/>
    <property type="project" value="InterPro"/>
</dbReference>
<keyword evidence="6" id="KW-1185">Reference proteome</keyword>
<dbReference type="SUPFAM" id="SSF81442">
    <property type="entry name" value="Cytochrome c oxidase subunit I-like"/>
    <property type="match status" value="1"/>
</dbReference>
<dbReference type="AlphaFoldDB" id="A0A5C8P083"/>
<proteinExistence type="predicted"/>
<feature type="transmembrane region" description="Helical" evidence="3">
    <location>
        <begin position="269"/>
        <end position="286"/>
    </location>
</feature>
<feature type="transmembrane region" description="Helical" evidence="3">
    <location>
        <begin position="413"/>
        <end position="433"/>
    </location>
</feature>
<feature type="transmembrane region" description="Helical" evidence="3">
    <location>
        <begin position="189"/>
        <end position="216"/>
    </location>
</feature>
<evidence type="ECO:0000313" key="5">
    <source>
        <dbReference type="EMBL" id="TXL66666.1"/>
    </source>
</evidence>
<feature type="transmembrane region" description="Helical" evidence="3">
    <location>
        <begin position="130"/>
        <end position="154"/>
    </location>
</feature>
<accession>A0A5C8P083</accession>
<dbReference type="PROSITE" id="PS50855">
    <property type="entry name" value="COX1"/>
    <property type="match status" value="1"/>
</dbReference>
<name>A0A5C8P083_9BACI</name>